<keyword evidence="4" id="KW-1185">Reference proteome</keyword>
<dbReference type="GO" id="GO:1900191">
    <property type="term" value="P:negative regulation of single-species biofilm formation"/>
    <property type="evidence" value="ECO:0007669"/>
    <property type="project" value="InterPro"/>
</dbReference>
<dbReference type="NCBIfam" id="NF038172">
    <property type="entry name" value="Lys_ox_CTQ_LodA"/>
    <property type="match status" value="1"/>
</dbReference>
<dbReference type="CDD" id="cd14732">
    <property type="entry name" value="LodA"/>
    <property type="match status" value="1"/>
</dbReference>
<dbReference type="InterPro" id="IPR041168">
    <property type="entry name" value="LodA_N"/>
</dbReference>
<dbReference type="RefSeq" id="WP_026992027.1">
    <property type="nucleotide sequence ID" value="NZ_JRLY01000001.1"/>
</dbReference>
<dbReference type="GO" id="GO:0033736">
    <property type="term" value="F:L-lysine 6-oxidase activity"/>
    <property type="evidence" value="ECO:0007669"/>
    <property type="project" value="InterPro"/>
</dbReference>
<dbReference type="eggNOG" id="ENOG502Z8IE">
    <property type="taxonomic scope" value="Bacteria"/>
</dbReference>
<dbReference type="OrthoDB" id="336698at2"/>
<dbReference type="InterPro" id="IPR033797">
    <property type="entry name" value="LodA"/>
</dbReference>
<organism evidence="3 4">
    <name type="scientific">Flavobacterium subsaxonicum WB 4.1-42 = DSM 21790</name>
    <dbReference type="NCBI Taxonomy" id="1121898"/>
    <lineage>
        <taxon>Bacteria</taxon>
        <taxon>Pseudomonadati</taxon>
        <taxon>Bacteroidota</taxon>
        <taxon>Flavobacteriia</taxon>
        <taxon>Flavobacteriales</taxon>
        <taxon>Flavobacteriaceae</taxon>
        <taxon>Flavobacterium</taxon>
    </lineage>
</organism>
<protein>
    <recommendedName>
        <fullName evidence="5">L-lysine 6-oxidase</fullName>
    </recommendedName>
</protein>
<dbReference type="AlphaFoldDB" id="A0A0A2MPR9"/>
<gene>
    <name evidence="3" type="ORF">Q766_00545</name>
</gene>
<evidence type="ECO:0000313" key="4">
    <source>
        <dbReference type="Proteomes" id="UP000030111"/>
    </source>
</evidence>
<accession>A0A0A2MPR9</accession>
<name>A0A0A2MPR9_9FLAO</name>
<dbReference type="InterPro" id="IPR041173">
    <property type="entry name" value="LodA_C"/>
</dbReference>
<dbReference type="EMBL" id="JRLY01000001">
    <property type="protein sequence ID" value="KGO94647.1"/>
    <property type="molecule type" value="Genomic_DNA"/>
</dbReference>
<feature type="domain" description="L-Lysine epsilon oxidase N-terminal" evidence="1">
    <location>
        <begin position="6"/>
        <end position="242"/>
    </location>
</feature>
<comment type="caution">
    <text evidence="3">The sequence shown here is derived from an EMBL/GenBank/DDBJ whole genome shotgun (WGS) entry which is preliminary data.</text>
</comment>
<feature type="domain" description="L-lysine epsilon oxidase C-terminal" evidence="2">
    <location>
        <begin position="371"/>
        <end position="514"/>
    </location>
</feature>
<proteinExistence type="predicted"/>
<dbReference type="GO" id="GO:0031640">
    <property type="term" value="P:killing of cells of another organism"/>
    <property type="evidence" value="ECO:0007669"/>
    <property type="project" value="InterPro"/>
</dbReference>
<dbReference type="Pfam" id="PF18417">
    <property type="entry name" value="LodA_C"/>
    <property type="match status" value="1"/>
</dbReference>
<evidence type="ECO:0000259" key="1">
    <source>
        <dbReference type="Pfam" id="PF17990"/>
    </source>
</evidence>
<dbReference type="Pfam" id="PF17990">
    <property type="entry name" value="LodA_N"/>
    <property type="match status" value="1"/>
</dbReference>
<sequence length="679" mass="75379">MNLSLHPSVGIARLGNSTTAICLSPTEIGGLPYDADSYGNAQGTISQFKDASGLIKRQGQPFKIYADSGEEITLDSPDVANIEWTVHLASKKAEWYQYSELQGNLLYGSANSYQNQDIPLRNPDVFGAKRQTLFVDPGPRSIGGRQQSIGFDKDNTPAGYPAQYPSSQVQYGVPVTTLGNLLTDASGRLVVLGGYGNAGGNEPLTSYGGSSTWHDDISDGPVYCTVTFTDGSTISLKAWVVVGSPDFAPEIVNISNLSDTMFDVAVRNFDLLPEMCKGGIYNPSYTANFQRDILPIINRISRYQWVANVQSMMAFASNIFDFSDPSEDNLANRQGYYSYFRQPDAQPSDPSYLPQEQLFKMDGDARFPMMPLNSGSNSVSNINIMKFMALNNTQLFLMQQWANGAFTNDKNYQPYPVSLDDTASVGNCVGLPMCPGIEVTWSMQNPAVYESAYVIKHYQDEAYYQQNGLTPTRDECEGGGCEPGDLTKRMACPWQADFFECTIQTINFSDPAVNKATIDGVTAPLPPTYYSYWWPPQSPWDVIVGEFTAEGQAKTNIPAGQQINYARGINSFTQMVEFWYSLGFIRDKNGGNKSYPYLVETERNNDLFTYKNWHVGNISNNPNDNETTIPVFFIEPDKDKVRKRSAKASRLVDHLEDKAFKRIETVGLLKPRAGTRNRI</sequence>
<dbReference type="STRING" id="1121898.GCA_000422725_00584"/>
<evidence type="ECO:0000313" key="3">
    <source>
        <dbReference type="EMBL" id="KGO94647.1"/>
    </source>
</evidence>
<evidence type="ECO:0008006" key="5">
    <source>
        <dbReference type="Google" id="ProtNLM"/>
    </source>
</evidence>
<dbReference type="Proteomes" id="UP000030111">
    <property type="component" value="Unassembled WGS sequence"/>
</dbReference>
<evidence type="ECO:0000259" key="2">
    <source>
        <dbReference type="Pfam" id="PF18417"/>
    </source>
</evidence>
<reference evidence="3 4" key="1">
    <citation type="submission" date="2013-09" db="EMBL/GenBank/DDBJ databases">
        <authorList>
            <person name="Zeng Z."/>
            <person name="Chen C."/>
        </authorList>
    </citation>
    <scope>NUCLEOTIDE SEQUENCE [LARGE SCALE GENOMIC DNA]</scope>
    <source>
        <strain evidence="3 4">WB 4.1-42</strain>
    </source>
</reference>